<name>A0ABT8D4S5_9RHOB</name>
<comment type="caution">
    <text evidence="1">The sequence shown here is derived from an EMBL/GenBank/DDBJ whole genome shotgun (WGS) entry which is preliminary data.</text>
</comment>
<accession>A0ABT8D4S5</accession>
<reference evidence="2" key="1">
    <citation type="journal article" date="2019" name="Int. J. Syst. Evol. Microbiol.">
        <title>The Global Catalogue of Microorganisms (GCM) 10K type strain sequencing project: providing services to taxonomists for standard genome sequencing and annotation.</title>
        <authorList>
            <consortium name="The Broad Institute Genomics Platform"/>
            <consortium name="The Broad Institute Genome Sequencing Center for Infectious Disease"/>
            <person name="Wu L."/>
            <person name="Ma J."/>
        </authorList>
    </citation>
    <scope>NUCLEOTIDE SEQUENCE [LARGE SCALE GENOMIC DNA]</scope>
    <source>
        <strain evidence="2">CECT 8482</strain>
    </source>
</reference>
<dbReference type="Proteomes" id="UP001243846">
    <property type="component" value="Unassembled WGS sequence"/>
</dbReference>
<keyword evidence="2" id="KW-1185">Reference proteome</keyword>
<evidence type="ECO:0000313" key="1">
    <source>
        <dbReference type="EMBL" id="MDN3711371.1"/>
    </source>
</evidence>
<organism evidence="1 2">
    <name type="scientific">Paracoccus cavernae</name>
    <dbReference type="NCBI Taxonomy" id="1571207"/>
    <lineage>
        <taxon>Bacteria</taxon>
        <taxon>Pseudomonadati</taxon>
        <taxon>Pseudomonadota</taxon>
        <taxon>Alphaproteobacteria</taxon>
        <taxon>Rhodobacterales</taxon>
        <taxon>Paracoccaceae</taxon>
        <taxon>Paracoccus</taxon>
    </lineage>
</organism>
<dbReference type="InterPro" id="IPR011200">
    <property type="entry name" value="UCP012608"/>
</dbReference>
<dbReference type="Pfam" id="PF10094">
    <property type="entry name" value="DUF2332"/>
    <property type="match status" value="1"/>
</dbReference>
<proteinExistence type="predicted"/>
<protein>
    <submittedName>
        <fullName evidence="1">DUF2332 family protein</fullName>
    </submittedName>
</protein>
<gene>
    <name evidence="1" type="ORF">QWZ10_05180</name>
</gene>
<evidence type="ECO:0000313" key="2">
    <source>
        <dbReference type="Proteomes" id="UP001243846"/>
    </source>
</evidence>
<dbReference type="EMBL" id="JAUFRC010000001">
    <property type="protein sequence ID" value="MDN3711371.1"/>
    <property type="molecule type" value="Genomic_DNA"/>
</dbReference>
<sequence length="88" mass="9869">MVIHTIAWQYFPPAVQARCMAALEAAGQRAGRENPLARLSLEADPAGSGRPGAAMRLELWQGEGRNEWSLGRADFHGRWIDWRPERLS</sequence>